<sequence>MTLAIRGFDPAMASVWDAFCSASINGTFLHSRHFLSYHGSRFQDASVLIEESGDLVGIFPAAVAPSDAGLIVSHPGATFGGIVHHGRLAGAKMIDAIEALNQHYASQGYERLLYKAIPHIHARAPAQDDLYALYRVGAERVRCDLSCTIDLAGRRPPSERRRRSLKKASRVTTISPNGDLVDALWRVLEGNLERKHDARPVHSLAEIRLLQARFPDEIQVRCGIVDNEVEAGVVLFNSNRAWHAQYIASSARGYESSVLDAVFDSIISEASASGARYFDFGTSNEEGGRVLNDGLYRFKHEFGGGGVAHEFYQINLTQ</sequence>
<name>A0A4Q7S810_9BURK</name>
<dbReference type="InterPro" id="IPR016181">
    <property type="entry name" value="Acyl_CoA_acyltransferase"/>
</dbReference>
<keyword evidence="3" id="KW-1185">Reference proteome</keyword>
<evidence type="ECO:0000313" key="2">
    <source>
        <dbReference type="EMBL" id="RZT41542.1"/>
    </source>
</evidence>
<reference evidence="2 3" key="1">
    <citation type="journal article" date="2015" name="Stand. Genomic Sci.">
        <title>Genomic Encyclopedia of Bacterial and Archaeal Type Strains, Phase III: the genomes of soil and plant-associated and newly described type strains.</title>
        <authorList>
            <person name="Whitman W.B."/>
            <person name="Woyke T."/>
            <person name="Klenk H.P."/>
            <person name="Zhou Y."/>
            <person name="Lilburn T.G."/>
            <person name="Beck B.J."/>
            <person name="De Vos P."/>
            <person name="Vandamme P."/>
            <person name="Eisen J.A."/>
            <person name="Garrity G."/>
            <person name="Hugenholtz P."/>
            <person name="Kyrpides N.C."/>
        </authorList>
    </citation>
    <scope>NUCLEOTIDE SEQUENCE [LARGE SCALE GENOMIC DNA]</scope>
    <source>
        <strain evidence="2 3">ASC-9842</strain>
    </source>
</reference>
<dbReference type="EMBL" id="SGXM01000001">
    <property type="protein sequence ID" value="RZT41542.1"/>
    <property type="molecule type" value="Genomic_DNA"/>
</dbReference>
<accession>A0A4Q7S810</accession>
<organism evidence="2 3">
    <name type="scientific">Cupriavidus agavae</name>
    <dbReference type="NCBI Taxonomy" id="1001822"/>
    <lineage>
        <taxon>Bacteria</taxon>
        <taxon>Pseudomonadati</taxon>
        <taxon>Pseudomonadota</taxon>
        <taxon>Betaproteobacteria</taxon>
        <taxon>Burkholderiales</taxon>
        <taxon>Burkholderiaceae</taxon>
        <taxon>Cupriavidus</taxon>
    </lineage>
</organism>
<dbReference type="AlphaFoldDB" id="A0A4Q7S810"/>
<dbReference type="Proteomes" id="UP000291078">
    <property type="component" value="Unassembled WGS sequence"/>
</dbReference>
<evidence type="ECO:0000259" key="1">
    <source>
        <dbReference type="Pfam" id="PF13480"/>
    </source>
</evidence>
<dbReference type="OrthoDB" id="9808687at2"/>
<comment type="caution">
    <text evidence="2">The sequence shown here is derived from an EMBL/GenBank/DDBJ whole genome shotgun (WGS) entry which is preliminary data.</text>
</comment>
<proteinExistence type="predicted"/>
<dbReference type="InterPro" id="IPR038740">
    <property type="entry name" value="BioF2-like_GNAT_dom"/>
</dbReference>
<feature type="domain" description="BioF2-like acetyltransferase" evidence="1">
    <location>
        <begin position="160"/>
        <end position="286"/>
    </location>
</feature>
<gene>
    <name evidence="2" type="ORF">EV147_0536</name>
</gene>
<dbReference type="GO" id="GO:0016740">
    <property type="term" value="F:transferase activity"/>
    <property type="evidence" value="ECO:0007669"/>
    <property type="project" value="UniProtKB-KW"/>
</dbReference>
<dbReference type="Gene3D" id="3.40.630.30">
    <property type="match status" value="1"/>
</dbReference>
<dbReference type="RefSeq" id="WP_130389569.1">
    <property type="nucleotide sequence ID" value="NZ_SGXM01000001.1"/>
</dbReference>
<dbReference type="Pfam" id="PF13480">
    <property type="entry name" value="Acetyltransf_6"/>
    <property type="match status" value="1"/>
</dbReference>
<keyword evidence="2" id="KW-0808">Transferase</keyword>
<dbReference type="SUPFAM" id="SSF55729">
    <property type="entry name" value="Acyl-CoA N-acyltransferases (Nat)"/>
    <property type="match status" value="1"/>
</dbReference>
<evidence type="ECO:0000313" key="3">
    <source>
        <dbReference type="Proteomes" id="UP000291078"/>
    </source>
</evidence>
<protein>
    <submittedName>
        <fullName evidence="2">Acetyltransferase (GNAT) family protein</fullName>
    </submittedName>
</protein>